<evidence type="ECO:0000313" key="2">
    <source>
        <dbReference type="Proteomes" id="UP000000927"/>
    </source>
</evidence>
<dbReference type="EMBL" id="CP002006">
    <property type="protein sequence ID" value="ADE82190.1"/>
    <property type="molecule type" value="Genomic_DNA"/>
</dbReference>
<evidence type="ECO:0000313" key="1">
    <source>
        <dbReference type="EMBL" id="ADE82190.1"/>
    </source>
</evidence>
<accession>D5EZ44</accession>
<proteinExistence type="predicted"/>
<dbReference type="Proteomes" id="UP000000927">
    <property type="component" value="Chromosome"/>
</dbReference>
<dbReference type="AlphaFoldDB" id="D5EZ44"/>
<dbReference type="KEGG" id="pru:PRU_0781"/>
<keyword evidence="2" id="KW-1185">Reference proteome</keyword>
<dbReference type="GeneID" id="31500329"/>
<dbReference type="HOGENOM" id="CLU_833819_0_0_10"/>
<evidence type="ECO:0008006" key="3">
    <source>
        <dbReference type="Google" id="ProtNLM"/>
    </source>
</evidence>
<gene>
    <name evidence="1" type="ordered locus">PRU_0781</name>
</gene>
<dbReference type="STRING" id="264731.PRU_0781"/>
<dbReference type="RefSeq" id="WP_013064177.1">
    <property type="nucleotide sequence ID" value="NC_014033.1"/>
</dbReference>
<sequence>MSIIQLNIVGIPYRKDLYGHVGEFLAEAPGHAMTLRPESANDSDKVAVRAYDWLGRHVGYVSSPELPRAWGALRCSEQNKLRGMIVGSNIEHPCVAFECVVLDYKGPVTDLYPQKIFLDWKYTGPVLDIPEEFDNLVYMRDEIIDRLTERDEWDDEAQAHFISLVKRFSAYLKYDISGEMSDYRKHLIEMLTDIGDCEFQEVIDELTMSAGRTGRETTCGSVLEFWKEQMQSADTRKHLMVHQRKYNAKTVEKELEEFPENLYFEWKANPERFVSKLYYRHIPREVIWRFVSGIAFVEMTNAIAKKAEDEKAIHEKRNVILTGDNASYIENKE</sequence>
<reference evidence="1 2" key="1">
    <citation type="journal article" date="2010" name="Microb. Ecol.">
        <title>Comparative genome analysis of Prevotella ruminicola and Prevotella bryantii: insights into their environmental niche.</title>
        <authorList>
            <consortium name="North American Consortium for Rumen Bacteria"/>
            <person name="Purushe J."/>
            <person name="Fouts D.E."/>
            <person name="Morrison M."/>
            <person name="White B.A."/>
            <person name="Mackie R.I."/>
            <person name="Coutinho P.M."/>
            <person name="Henrissat B."/>
            <person name="Nelson K.E."/>
        </authorList>
    </citation>
    <scope>NUCLEOTIDE SEQUENCE [LARGE SCALE GENOMIC DNA]</scope>
    <source>
        <strain evidence="2">ATCC 19189 / JCM 8958 / 23</strain>
    </source>
</reference>
<name>D5EZ44_XYLR2</name>
<organism evidence="1 2">
    <name type="scientific">Xylanibacter ruminicola (strain ATCC 19189 / DSM 19721 / CIP 105475 / JCM 8958 / 23)</name>
    <name type="common">Prevotella ruminicola</name>
    <dbReference type="NCBI Taxonomy" id="264731"/>
    <lineage>
        <taxon>Bacteria</taxon>
        <taxon>Pseudomonadati</taxon>
        <taxon>Bacteroidota</taxon>
        <taxon>Bacteroidia</taxon>
        <taxon>Bacteroidales</taxon>
        <taxon>Prevotellaceae</taxon>
        <taxon>Xylanibacter</taxon>
    </lineage>
</organism>
<dbReference type="Gene3D" id="3.30.70.2330">
    <property type="match status" value="1"/>
</dbReference>
<protein>
    <recommendedName>
        <fullName evidence="3">HIRAN domain-containing protein</fullName>
    </recommendedName>
</protein>